<dbReference type="EMBL" id="CP136898">
    <property type="protein sequence ID" value="WOL20265.1"/>
    <property type="molecule type" value="Genomic_DNA"/>
</dbReference>
<organism evidence="2 3">
    <name type="scientific">Canna indica</name>
    <name type="common">Indian-shot</name>
    <dbReference type="NCBI Taxonomy" id="4628"/>
    <lineage>
        <taxon>Eukaryota</taxon>
        <taxon>Viridiplantae</taxon>
        <taxon>Streptophyta</taxon>
        <taxon>Embryophyta</taxon>
        <taxon>Tracheophyta</taxon>
        <taxon>Spermatophyta</taxon>
        <taxon>Magnoliopsida</taxon>
        <taxon>Liliopsida</taxon>
        <taxon>Zingiberales</taxon>
        <taxon>Cannaceae</taxon>
        <taxon>Canna</taxon>
    </lineage>
</organism>
<proteinExistence type="predicted"/>
<accession>A0AAQ3QTN1</accession>
<dbReference type="PROSITE" id="PS50878">
    <property type="entry name" value="RT_POL"/>
    <property type="match status" value="1"/>
</dbReference>
<dbReference type="PANTHER" id="PTHR31635:SF196">
    <property type="entry name" value="REVERSE TRANSCRIPTASE DOMAIN-CONTAINING PROTEIN-RELATED"/>
    <property type="match status" value="1"/>
</dbReference>
<dbReference type="InterPro" id="IPR043502">
    <property type="entry name" value="DNA/RNA_pol_sf"/>
</dbReference>
<protein>
    <recommendedName>
        <fullName evidence="1">Reverse transcriptase domain-containing protein</fullName>
    </recommendedName>
</protein>
<evidence type="ECO:0000313" key="2">
    <source>
        <dbReference type="EMBL" id="WOL20265.1"/>
    </source>
</evidence>
<dbReference type="InterPro" id="IPR000477">
    <property type="entry name" value="RT_dom"/>
</dbReference>
<dbReference type="Pfam" id="PF00078">
    <property type="entry name" value="RVT_1"/>
    <property type="match status" value="1"/>
</dbReference>
<dbReference type="Proteomes" id="UP001327560">
    <property type="component" value="Chromosome 9"/>
</dbReference>
<evidence type="ECO:0000313" key="3">
    <source>
        <dbReference type="Proteomes" id="UP001327560"/>
    </source>
</evidence>
<dbReference type="SUPFAM" id="SSF56672">
    <property type="entry name" value="DNA/RNA polymerases"/>
    <property type="match status" value="1"/>
</dbReference>
<name>A0AAQ3QTN1_9LILI</name>
<feature type="domain" description="Reverse transcriptase" evidence="1">
    <location>
        <begin position="18"/>
        <end position="300"/>
    </location>
</feature>
<dbReference type="PANTHER" id="PTHR31635">
    <property type="entry name" value="REVERSE TRANSCRIPTASE DOMAIN-CONTAINING PROTEIN-RELATED"/>
    <property type="match status" value="1"/>
</dbReference>
<dbReference type="AlphaFoldDB" id="A0AAQ3QTN1"/>
<sequence>MQKYWEIIGNDIFEATSALLKNRRLLRSFNHTIMALIPKCKNIQEMAQILPISMCNFLYKIFSKLIVHRLQPIMDKIISPNQSAFIKGRLISDNILLAHEVMHHLKTKASQSSQGMTIKLDMSKAFDRIEWNYIQNIMKAMGFQTEFIDIIIQCISIVTYSIHPARCNFGYFQPQRGLRQGDHLSPFLFVVFMEGLNHLLQSQLDVNKLEGIKISRHSPSISSLFFDDDIILFCKADHNNVNIINSTLQQFSLLNGQQVNLGKSIAFISRNTPHRGRHHLSHLLNIQHIGAQDQYLGLPSII</sequence>
<dbReference type="CDD" id="cd01650">
    <property type="entry name" value="RT_nLTR_like"/>
    <property type="match status" value="1"/>
</dbReference>
<keyword evidence="3" id="KW-1185">Reference proteome</keyword>
<gene>
    <name evidence="2" type="ORF">Cni_G29069</name>
</gene>
<reference evidence="2 3" key="1">
    <citation type="submission" date="2023-10" db="EMBL/GenBank/DDBJ databases">
        <title>Chromosome-scale genome assembly provides insights into flower coloration mechanisms of Canna indica.</title>
        <authorList>
            <person name="Li C."/>
        </authorList>
    </citation>
    <scope>NUCLEOTIDE SEQUENCE [LARGE SCALE GENOMIC DNA]</scope>
    <source>
        <tissue evidence="2">Flower</tissue>
    </source>
</reference>
<evidence type="ECO:0000259" key="1">
    <source>
        <dbReference type="PROSITE" id="PS50878"/>
    </source>
</evidence>